<dbReference type="EMBL" id="JANEYT010000136">
    <property type="protein sequence ID" value="MCQ1061294.1"/>
    <property type="molecule type" value="Genomic_DNA"/>
</dbReference>
<organism evidence="2 3">
    <name type="scientific">Photobacterium pectinilyticum</name>
    <dbReference type="NCBI Taxonomy" id="2906793"/>
    <lineage>
        <taxon>Bacteria</taxon>
        <taxon>Pseudomonadati</taxon>
        <taxon>Pseudomonadota</taxon>
        <taxon>Gammaproteobacteria</taxon>
        <taxon>Vibrionales</taxon>
        <taxon>Vibrionaceae</taxon>
        <taxon>Photobacterium</taxon>
    </lineage>
</organism>
<sequence length="276" mass="31659">MLIQQLIAVLFLMAVSSGCTNLQKTSKNAMQIESMTNDYLTRANPEHSAFGEIESIRAEVMKIGISYFEPTFLPNHNYIFVSQSAFTRGEIDNININKVIDSLTKEYTLSFANKTIAFAQKELKENPTRGTRFYDLSQFNPKKDNLAVIVYDEFTLRRHIWPNEQEHNDAVAFSLLHEIGHSLAGIDGSPIYDYMKTNITTDKRKLNFYKEGYADWFATDILFNELPEWRFNNIISNLITFRKNTFTHHSHNTATILASYLANSSQKNGIANMLSQ</sequence>
<proteinExistence type="predicted"/>
<name>A0ABT1N977_9GAMM</name>
<evidence type="ECO:0000313" key="3">
    <source>
        <dbReference type="Proteomes" id="UP001524460"/>
    </source>
</evidence>
<reference evidence="2 3" key="1">
    <citation type="submission" date="2022-07" db="EMBL/GenBank/DDBJ databases">
        <title>Photobacterium pectinilyticum sp. nov., a marine bacterium isolated from surface seawater of Qingdao offshore.</title>
        <authorList>
            <person name="Wang X."/>
        </authorList>
    </citation>
    <scope>NUCLEOTIDE SEQUENCE [LARGE SCALE GENOMIC DNA]</scope>
    <source>
        <strain evidence="2 3">ZSDE20</strain>
    </source>
</reference>
<feature type="signal peptide" evidence="1">
    <location>
        <begin position="1"/>
        <end position="21"/>
    </location>
</feature>
<feature type="chain" id="PRO_5047056370" evidence="1">
    <location>
        <begin position="22"/>
        <end position="276"/>
    </location>
</feature>
<evidence type="ECO:0000256" key="1">
    <source>
        <dbReference type="SAM" id="SignalP"/>
    </source>
</evidence>
<gene>
    <name evidence="2" type="ORF">NHN17_25025</name>
</gene>
<protein>
    <submittedName>
        <fullName evidence="2">Uncharacterized protein</fullName>
    </submittedName>
</protein>
<dbReference type="Proteomes" id="UP001524460">
    <property type="component" value="Unassembled WGS sequence"/>
</dbReference>
<accession>A0ABT1N977</accession>
<keyword evidence="3" id="KW-1185">Reference proteome</keyword>
<evidence type="ECO:0000313" key="2">
    <source>
        <dbReference type="EMBL" id="MCQ1061294.1"/>
    </source>
</evidence>
<comment type="caution">
    <text evidence="2">The sequence shown here is derived from an EMBL/GenBank/DDBJ whole genome shotgun (WGS) entry which is preliminary data.</text>
</comment>
<dbReference type="RefSeq" id="WP_255045408.1">
    <property type="nucleotide sequence ID" value="NZ_JANEYT010000136.1"/>
</dbReference>
<keyword evidence="1" id="KW-0732">Signal</keyword>